<evidence type="ECO:0000256" key="5">
    <source>
        <dbReference type="ARBA" id="ARBA00022777"/>
    </source>
</evidence>
<dbReference type="InterPro" id="IPR047200">
    <property type="entry name" value="MFS_YcaD-like"/>
</dbReference>
<dbReference type="InterPro" id="IPR022488">
    <property type="entry name" value="PPK2-related"/>
</dbReference>
<dbReference type="Pfam" id="PF02254">
    <property type="entry name" value="TrkA_N"/>
    <property type="match status" value="2"/>
</dbReference>
<dbReference type="InterPro" id="IPR027417">
    <property type="entry name" value="P-loop_NTPase"/>
</dbReference>
<dbReference type="Pfam" id="PF07690">
    <property type="entry name" value="MFS_1"/>
    <property type="match status" value="1"/>
</dbReference>
<dbReference type="NCBIfam" id="TIGR03707">
    <property type="entry name" value="PPK2_P_aer"/>
    <property type="match status" value="1"/>
</dbReference>
<evidence type="ECO:0000313" key="12">
    <source>
        <dbReference type="Proteomes" id="UP000601435"/>
    </source>
</evidence>
<evidence type="ECO:0000259" key="9">
    <source>
        <dbReference type="PROSITE" id="PS51201"/>
    </source>
</evidence>
<organism evidence="11 12">
    <name type="scientific">Symbiodinium necroappetens</name>
    <dbReference type="NCBI Taxonomy" id="1628268"/>
    <lineage>
        <taxon>Eukaryota</taxon>
        <taxon>Sar</taxon>
        <taxon>Alveolata</taxon>
        <taxon>Dinophyceae</taxon>
        <taxon>Suessiales</taxon>
        <taxon>Symbiodiniaceae</taxon>
        <taxon>Symbiodinium</taxon>
    </lineage>
</organism>
<evidence type="ECO:0000313" key="11">
    <source>
        <dbReference type="EMBL" id="CAE7741288.1"/>
    </source>
</evidence>
<feature type="transmembrane region" description="Helical" evidence="8">
    <location>
        <begin position="725"/>
        <end position="749"/>
    </location>
</feature>
<feature type="domain" description="RCK N-terminal" evidence="9">
    <location>
        <begin position="341"/>
        <end position="453"/>
    </location>
</feature>
<dbReference type="Pfam" id="PF03976">
    <property type="entry name" value="PPK2"/>
    <property type="match status" value="1"/>
</dbReference>
<feature type="transmembrane region" description="Helical" evidence="8">
    <location>
        <begin position="118"/>
        <end position="136"/>
    </location>
</feature>
<dbReference type="Pfam" id="PF00083">
    <property type="entry name" value="Sugar_tr"/>
    <property type="match status" value="1"/>
</dbReference>
<evidence type="ECO:0000256" key="3">
    <source>
        <dbReference type="ARBA" id="ARBA00022679"/>
    </source>
</evidence>
<dbReference type="GO" id="GO:0006813">
    <property type="term" value="P:potassium ion transport"/>
    <property type="evidence" value="ECO:0007669"/>
    <property type="project" value="InterPro"/>
</dbReference>
<dbReference type="InterPro" id="IPR022486">
    <property type="entry name" value="PPK2_PA0141"/>
</dbReference>
<evidence type="ECO:0000256" key="7">
    <source>
        <dbReference type="ARBA" id="ARBA00023136"/>
    </source>
</evidence>
<keyword evidence="4 8" id="KW-0812">Transmembrane</keyword>
<dbReference type="InterPro" id="IPR036259">
    <property type="entry name" value="MFS_trans_sf"/>
</dbReference>
<evidence type="ECO:0000259" key="10">
    <source>
        <dbReference type="PROSITE" id="PS51202"/>
    </source>
</evidence>
<dbReference type="Pfam" id="PF02080">
    <property type="entry name" value="TrkA_C"/>
    <property type="match status" value="1"/>
</dbReference>
<feature type="transmembrane region" description="Helical" evidence="8">
    <location>
        <begin position="847"/>
        <end position="868"/>
    </location>
</feature>
<feature type="transmembrane region" description="Helical" evidence="8">
    <location>
        <begin position="72"/>
        <end position="98"/>
    </location>
</feature>
<dbReference type="GO" id="GO:0008324">
    <property type="term" value="F:monoatomic cation transmembrane transporter activity"/>
    <property type="evidence" value="ECO:0007669"/>
    <property type="project" value="InterPro"/>
</dbReference>
<evidence type="ECO:0000256" key="8">
    <source>
        <dbReference type="SAM" id="Phobius"/>
    </source>
</evidence>
<dbReference type="InterPro" id="IPR003148">
    <property type="entry name" value="RCK_N"/>
</dbReference>
<dbReference type="SUPFAM" id="SSF51735">
    <property type="entry name" value="NAD(P)-binding Rossmann-fold domains"/>
    <property type="match status" value="2"/>
</dbReference>
<dbReference type="PANTHER" id="PTHR34383">
    <property type="entry name" value="POLYPHOSPHATE:AMP PHOSPHOTRANSFERASE-RELATED"/>
    <property type="match status" value="1"/>
</dbReference>
<keyword evidence="7 8" id="KW-0472">Membrane</keyword>
<feature type="transmembrane region" description="Helical" evidence="8">
    <location>
        <begin position="574"/>
        <end position="592"/>
    </location>
</feature>
<feature type="transmembrane region" description="Helical" evidence="8">
    <location>
        <begin position="815"/>
        <end position="835"/>
    </location>
</feature>
<dbReference type="PROSITE" id="PS51202">
    <property type="entry name" value="RCK_C"/>
    <property type="match status" value="1"/>
</dbReference>
<feature type="transmembrane region" description="Helical" evidence="8">
    <location>
        <begin position="41"/>
        <end position="60"/>
    </location>
</feature>
<dbReference type="InterPro" id="IPR013099">
    <property type="entry name" value="K_chnl_dom"/>
</dbReference>
<dbReference type="CDD" id="cd17477">
    <property type="entry name" value="MFS_YcaD_like"/>
    <property type="match status" value="1"/>
</dbReference>
<dbReference type="Gene3D" id="3.40.50.720">
    <property type="entry name" value="NAD(P)-binding Rossmann-like Domain"/>
    <property type="match status" value="2"/>
</dbReference>
<dbReference type="Gene3D" id="3.30.70.1450">
    <property type="entry name" value="Regulator of K+ conductance, C-terminal domain"/>
    <property type="match status" value="1"/>
</dbReference>
<dbReference type="GO" id="GO:0008976">
    <property type="term" value="F:polyphosphate kinase activity"/>
    <property type="evidence" value="ECO:0007669"/>
    <property type="project" value="InterPro"/>
</dbReference>
<dbReference type="Gene3D" id="1.10.287.70">
    <property type="match status" value="1"/>
</dbReference>
<comment type="caution">
    <text evidence="11">The sequence shown here is derived from an EMBL/GenBank/DDBJ whole genome shotgun (WGS) entry which is preliminary data.</text>
</comment>
<keyword evidence="12" id="KW-1185">Reference proteome</keyword>
<feature type="transmembrane region" description="Helical" evidence="8">
    <location>
        <begin position="791"/>
        <end position="809"/>
    </location>
</feature>
<dbReference type="AlphaFoldDB" id="A0A812XQK8"/>
<evidence type="ECO:0000256" key="2">
    <source>
        <dbReference type="ARBA" id="ARBA00009924"/>
    </source>
</evidence>
<proteinExistence type="inferred from homology"/>
<comment type="similarity">
    <text evidence="2">Belongs to the polyphosphate kinase 2 (PPK2) family. Class I subfamily.</text>
</comment>
<evidence type="ECO:0000256" key="6">
    <source>
        <dbReference type="ARBA" id="ARBA00022989"/>
    </source>
</evidence>
<dbReference type="PROSITE" id="PS51201">
    <property type="entry name" value="RCK_N"/>
    <property type="match status" value="1"/>
</dbReference>
<dbReference type="Gene3D" id="3.40.50.300">
    <property type="entry name" value="P-loop containing nucleotide triphosphate hydrolases"/>
    <property type="match status" value="1"/>
</dbReference>
<dbReference type="OrthoDB" id="415460at2759"/>
<comment type="subcellular location">
    <subcellularLocation>
        <location evidence="1">Cell membrane</location>
        <topology evidence="1">Multi-pass membrane protein</topology>
    </subcellularLocation>
</comment>
<dbReference type="InterPro" id="IPR011701">
    <property type="entry name" value="MFS"/>
</dbReference>
<dbReference type="GO" id="GO:0006793">
    <property type="term" value="P:phosphorus metabolic process"/>
    <property type="evidence" value="ECO:0007669"/>
    <property type="project" value="InterPro"/>
</dbReference>
<feature type="transmembrane region" description="Helical" evidence="8">
    <location>
        <begin position="533"/>
        <end position="554"/>
    </location>
</feature>
<reference evidence="11" key="1">
    <citation type="submission" date="2021-02" db="EMBL/GenBank/DDBJ databases">
        <authorList>
            <person name="Dougan E. K."/>
            <person name="Rhodes N."/>
            <person name="Thang M."/>
            <person name="Chan C."/>
        </authorList>
    </citation>
    <scope>NUCLEOTIDE SEQUENCE</scope>
</reference>
<dbReference type="SUPFAM" id="SSF103473">
    <property type="entry name" value="MFS general substrate transporter"/>
    <property type="match status" value="1"/>
</dbReference>
<feature type="transmembrane region" description="Helical" evidence="8">
    <location>
        <begin position="682"/>
        <end position="704"/>
    </location>
</feature>
<name>A0A812XQK8_9DINO</name>
<dbReference type="InterPro" id="IPR036291">
    <property type="entry name" value="NAD(P)-bd_dom_sf"/>
</dbReference>
<dbReference type="SUPFAM" id="SSF52540">
    <property type="entry name" value="P-loop containing nucleoside triphosphate hydrolases"/>
    <property type="match status" value="1"/>
</dbReference>
<dbReference type="PANTHER" id="PTHR34383:SF1">
    <property type="entry name" value="ADP-POLYPHOSPHATE PHOSPHOTRANSFERASE"/>
    <property type="match status" value="1"/>
</dbReference>
<evidence type="ECO:0000256" key="1">
    <source>
        <dbReference type="ARBA" id="ARBA00004651"/>
    </source>
</evidence>
<dbReference type="InterPro" id="IPR006037">
    <property type="entry name" value="RCK_C"/>
</dbReference>
<protein>
    <submittedName>
        <fullName evidence="11">Ppk2 protein</fullName>
    </submittedName>
</protein>
<dbReference type="Pfam" id="PF07885">
    <property type="entry name" value="Ion_trans_2"/>
    <property type="match status" value="1"/>
</dbReference>
<feature type="transmembrane region" description="Helical" evidence="8">
    <location>
        <begin position="12"/>
        <end position="35"/>
    </location>
</feature>
<sequence>MLQLLQQRNLLGLLRFVAVLLGLICLFSVIFQLLMAYEGQTHSWVTGFYWTLSTMSTLGYGDVSFVSDPGRLFSIFVLLSGVIFMLVLLPFTFMELFYAPWVEMRAANRIPRKVNDNLTGHVIMTFYGPVASALIAKLKQFKYPYVVILPEADEVMQLIDHGINAIHGELNLPETYINARVEQASLVATTRTDIANTSIVFTVRGITKTTPVIATARDSDSKDVLRLAGSSRVLDLTHLMSESLARRAIGGNELIHIIGNIDDLLIAEVDASKTNLVGIDYITAQRQTSVSIVGFWDRGTFQVGEQDSKIEPHSLLVMAGSKAQLDEFNRLYCHEMQTSEHKPVIIIGGGRVGRATARALARRGIDYRIVEQIPERVPDSDKYILGSASDKNILRQAGIDKAPTVIITTKDDETNTYLTIFSRLLRPDIQIICRASLETSVAGLHRAGSDIVMSYASMGSNALFNLLQRSDLLMVAEGLDVFKVEVPQQLVDKTLEEANIKHLTTCSVIGIDKDNRTITNPEPDTRLQANEEIVLIGTPEVIILLIGHGLQLTLLPLRAESLGWSINDIGMTGSFYFLGFLLGCIFIPRFVAAVGHIRTFSTLTTINGAALLCILLSDDPYVWSGLRLMTGIGISGCYLVIESWLNEYTNNAKRGRILAVYTVIVLLSMSVGQLLINLGSPSGFTTIVLGTLLLSLSIIPVALSKVEQPAPLATLEFRFKDIYHASPAAVGGALAIGTVTGALFGLTPVFGKIAGLSVSEIAWLMIVMVLGGAAFQLPAGHISDRYDRRKVMMGLLIIGIITAIVGTLLQQPPSWLVMLLFFIIGGSAIAIYPLCLAHANDRYPGQFLQVGTVILLVNGAGSITGPLLGANAMAQIGPSGFLAYLERACMDDKWTDYILDSLDLDESNRQPIAGKPPAGAEISAETIRRYFADNIYPFSERLKPKQYFEEKRELQIELVKLQNWIKETGNKLVVIFEGRDAAGKGSTIKRFMEHLNPRGARVVALEKPDQRESGQWYFQRYVQHLPSAGEIVFFDRSWYNRAGVEKVMGFCSDEEYQQFLVQSPDYERMLVKSGTFIIKFYLSISRQEQAQRFEERATNPLKQWKFSVVDKEAQSRWDDYTQAKEETFRRTDSAEAPWIIVKGEDKLRARLETMRYVLSQFEYTGKDQNKLGTANPLLIAPVKILTNYSDS</sequence>
<feature type="transmembrane region" description="Helical" evidence="8">
    <location>
        <begin position="761"/>
        <end position="779"/>
    </location>
</feature>
<dbReference type="SUPFAM" id="SSF116726">
    <property type="entry name" value="TrkA C-terminal domain-like"/>
    <property type="match status" value="1"/>
</dbReference>
<feature type="domain" description="RCK C-terminal" evidence="10">
    <location>
        <begin position="467"/>
        <end position="551"/>
    </location>
</feature>
<feature type="transmembrane region" description="Helical" evidence="8">
    <location>
        <begin position="599"/>
        <end position="617"/>
    </location>
</feature>
<dbReference type="SUPFAM" id="SSF81324">
    <property type="entry name" value="Voltage-gated potassium channels"/>
    <property type="match status" value="1"/>
</dbReference>
<keyword evidence="5" id="KW-0418">Kinase</keyword>
<keyword evidence="3" id="KW-0808">Transferase</keyword>
<keyword evidence="6 8" id="KW-1133">Transmembrane helix</keyword>
<dbReference type="EMBL" id="CAJNJA010037918">
    <property type="protein sequence ID" value="CAE7741288.1"/>
    <property type="molecule type" value="Genomic_DNA"/>
</dbReference>
<dbReference type="InterPro" id="IPR005828">
    <property type="entry name" value="MFS_sugar_transport-like"/>
</dbReference>
<dbReference type="Proteomes" id="UP000601435">
    <property type="component" value="Unassembled WGS sequence"/>
</dbReference>
<dbReference type="Gene3D" id="1.20.1250.20">
    <property type="entry name" value="MFS general substrate transporter like domains"/>
    <property type="match status" value="2"/>
</dbReference>
<evidence type="ECO:0000256" key="4">
    <source>
        <dbReference type="ARBA" id="ARBA00022692"/>
    </source>
</evidence>
<feature type="transmembrane region" description="Helical" evidence="8">
    <location>
        <begin position="623"/>
        <end position="645"/>
    </location>
</feature>
<dbReference type="GO" id="GO:0005886">
    <property type="term" value="C:plasma membrane"/>
    <property type="evidence" value="ECO:0007669"/>
    <property type="project" value="UniProtKB-SubCell"/>
</dbReference>
<gene>
    <name evidence="11" type="primary">ppk2</name>
    <name evidence="11" type="ORF">SNEC2469_LOCUS21436</name>
</gene>
<dbReference type="InterPro" id="IPR036721">
    <property type="entry name" value="RCK_C_sf"/>
</dbReference>
<accession>A0A812XQK8</accession>
<feature type="transmembrane region" description="Helical" evidence="8">
    <location>
        <begin position="657"/>
        <end position="676"/>
    </location>
</feature>